<gene>
    <name evidence="1" type="ORF">DFP80_10283</name>
</gene>
<proteinExistence type="predicted"/>
<dbReference type="AlphaFoldDB" id="A0A366JDL9"/>
<comment type="caution">
    <text evidence="1">The sequence shown here is derived from an EMBL/GenBank/DDBJ whole genome shotgun (WGS) entry which is preliminary data.</text>
</comment>
<evidence type="ECO:0000313" key="2">
    <source>
        <dbReference type="Proteomes" id="UP000252792"/>
    </source>
</evidence>
<protein>
    <submittedName>
        <fullName evidence="1">Uncharacterized protein</fullName>
    </submittedName>
</protein>
<organism evidence="1 2">
    <name type="scientific">Marinomonas rhizomae</name>
    <dbReference type="NCBI Taxonomy" id="491948"/>
    <lineage>
        <taxon>Bacteria</taxon>
        <taxon>Pseudomonadati</taxon>
        <taxon>Pseudomonadota</taxon>
        <taxon>Gammaproteobacteria</taxon>
        <taxon>Oceanospirillales</taxon>
        <taxon>Oceanospirillaceae</taxon>
        <taxon>Marinomonas</taxon>
    </lineage>
</organism>
<accession>A0A366JDL9</accession>
<dbReference type="Proteomes" id="UP000252792">
    <property type="component" value="Unassembled WGS sequence"/>
</dbReference>
<keyword evidence="2" id="KW-1185">Reference proteome</keyword>
<dbReference type="EMBL" id="QNSE01000002">
    <property type="protein sequence ID" value="RBP85086.1"/>
    <property type="molecule type" value="Genomic_DNA"/>
</dbReference>
<name>A0A366JDL9_9GAMM</name>
<evidence type="ECO:0000313" key="1">
    <source>
        <dbReference type="EMBL" id="RBP85086.1"/>
    </source>
</evidence>
<reference evidence="1 2" key="1">
    <citation type="submission" date="2018-06" db="EMBL/GenBank/DDBJ databases">
        <title>Genomic Encyclopedia of Type Strains, Phase III (KMG-III): the genomes of soil and plant-associated and newly described type strains.</title>
        <authorList>
            <person name="Whitman W."/>
        </authorList>
    </citation>
    <scope>NUCLEOTIDE SEQUENCE [LARGE SCALE GENOMIC DNA]</scope>
    <source>
        <strain evidence="1 2">CECT 7377</strain>
    </source>
</reference>
<sequence>MSKLQLVIEKAVEVLVLLNELIDSLTVLIHSLA</sequence>